<organism evidence="5 6">
    <name type="scientific">Xylocopa violacea</name>
    <name type="common">Violet carpenter bee</name>
    <name type="synonym">Apis violacea</name>
    <dbReference type="NCBI Taxonomy" id="135666"/>
    <lineage>
        <taxon>Eukaryota</taxon>
        <taxon>Metazoa</taxon>
        <taxon>Ecdysozoa</taxon>
        <taxon>Arthropoda</taxon>
        <taxon>Hexapoda</taxon>
        <taxon>Insecta</taxon>
        <taxon>Pterygota</taxon>
        <taxon>Neoptera</taxon>
        <taxon>Endopterygota</taxon>
        <taxon>Hymenoptera</taxon>
        <taxon>Apocrita</taxon>
        <taxon>Aculeata</taxon>
        <taxon>Apoidea</taxon>
        <taxon>Anthophila</taxon>
        <taxon>Apidae</taxon>
        <taxon>Xylocopa</taxon>
        <taxon>Xylocopa</taxon>
    </lineage>
</organism>
<dbReference type="InterPro" id="IPR009071">
    <property type="entry name" value="HMG_box_dom"/>
</dbReference>
<dbReference type="Gene3D" id="1.10.30.10">
    <property type="entry name" value="High mobility group box domain"/>
    <property type="match status" value="1"/>
</dbReference>
<dbReference type="CDD" id="cd00084">
    <property type="entry name" value="HMG-box_SF"/>
    <property type="match status" value="1"/>
</dbReference>
<evidence type="ECO:0000313" key="6">
    <source>
        <dbReference type="Proteomes" id="UP001642520"/>
    </source>
</evidence>
<dbReference type="Gene3D" id="3.30.565.10">
    <property type="entry name" value="Histidine kinase-like ATPase, C-terminal domain"/>
    <property type="match status" value="1"/>
</dbReference>
<dbReference type="NCBIfam" id="TIGR00585">
    <property type="entry name" value="mutl"/>
    <property type="match status" value="1"/>
</dbReference>
<keyword evidence="3" id="KW-0238">DNA-binding</keyword>
<dbReference type="InterPro" id="IPR036910">
    <property type="entry name" value="HMG_box_dom_sf"/>
</dbReference>
<dbReference type="InterPro" id="IPR038973">
    <property type="entry name" value="MutL/Mlh/Pms-like"/>
</dbReference>
<evidence type="ECO:0000259" key="4">
    <source>
        <dbReference type="PROSITE" id="PS50118"/>
    </source>
</evidence>
<dbReference type="CDD" id="cd16926">
    <property type="entry name" value="HATPase_MutL-MLH-PMS-like"/>
    <property type="match status" value="1"/>
</dbReference>
<dbReference type="InterPro" id="IPR014721">
    <property type="entry name" value="Ribsml_uS5_D2-typ_fold_subgr"/>
</dbReference>
<accession>A0ABP1NPV6</accession>
<sequence length="775" mass="88086">MAIHALDKDTVKIISTSQIITSIFSATKELIENALDAGCTNIKITLTDNGCTLIEVKDDGCGISKADATYMALPSYTSKIVNFSDLDSLETYGFRGEALYALSSVSDLTIITKTEQDEVATSYSIDHSGNIVKSEPCHRPTGTTIQVRHLFKQMPVRRQIITNSKKVNQDIKILESLVKSYGMCKYSVRISYEVDKTIRFAKPGLVTFEEAVTYTIGKKITCNMSWINIAETDFKMKMMIPSKETGNISEIFQSGAQYVFVNNRPVKCKELEKVVTKTILDALGQESSRKKPIFVLHILVNAADIDVNLEPNKTSVLFKNQNIVIQTVEKYLESFYGIQRDIQETNCDVSIAEYQDYSQKSNVSDVETVEPVSKKRKLQTEENVCKPVEPNVNEDRNVVNNLHFVKINDTEQKKQAEISRDKQNCEDESAMKSKQNVNDNDIELPSLILSDSDTNDSHNFTLQLECSNNSFHNSVHNETKENAEDTPPFELSPKCETLSQLPVVDLGEDFVWDESFDVDTTEKENKVQNTNLKSSHKEKKLNTKKPITLEEWSKGHISGLKGGTDVEPYNYSESNQSSNVCKGFHKFSKCIRSEVLEKNPTMTAPQVAHMITSLWKKLSPEERGYYRDLARDEQAEHDSERQQIIEKETIDIDKTRNRLLKSLEKMKKLNLEAKENLVMRTIVPWDMDLDKVTASFQNNSSYKSTNLVVGLLHSNLWVIYKSAHIWILDARNLKKELHIPNTSTNKDDAKNIEQLLNQWFSTKNDLSLLHPIHKL</sequence>
<dbReference type="InterPro" id="IPR002099">
    <property type="entry name" value="MutL/Mlh/PMS"/>
</dbReference>
<keyword evidence="2" id="KW-0227">DNA damage</keyword>
<dbReference type="PANTHER" id="PTHR10073">
    <property type="entry name" value="DNA MISMATCH REPAIR PROTEIN MLH, PMS, MUTL"/>
    <property type="match status" value="1"/>
</dbReference>
<dbReference type="Gene3D" id="3.30.230.10">
    <property type="match status" value="1"/>
</dbReference>
<dbReference type="Pfam" id="PF13589">
    <property type="entry name" value="HATPase_c_3"/>
    <property type="match status" value="1"/>
</dbReference>
<evidence type="ECO:0000256" key="2">
    <source>
        <dbReference type="ARBA" id="ARBA00022763"/>
    </source>
</evidence>
<dbReference type="Proteomes" id="UP001642520">
    <property type="component" value="Unassembled WGS sequence"/>
</dbReference>
<keyword evidence="3" id="KW-0539">Nucleus</keyword>
<dbReference type="SUPFAM" id="SSF54211">
    <property type="entry name" value="Ribosomal protein S5 domain 2-like"/>
    <property type="match status" value="1"/>
</dbReference>
<dbReference type="SUPFAM" id="SSF55874">
    <property type="entry name" value="ATPase domain of HSP90 chaperone/DNA topoisomerase II/histidine kinase"/>
    <property type="match status" value="1"/>
</dbReference>
<name>A0ABP1NPV6_XYLVO</name>
<feature type="domain" description="HMG box" evidence="4">
    <location>
        <begin position="583"/>
        <end position="645"/>
    </location>
</feature>
<proteinExistence type="inferred from homology"/>
<keyword evidence="6" id="KW-1185">Reference proteome</keyword>
<reference evidence="5 6" key="1">
    <citation type="submission" date="2024-08" db="EMBL/GenBank/DDBJ databases">
        <authorList>
            <person name="Will J Nash"/>
            <person name="Angela Man"/>
            <person name="Seanna McTaggart"/>
            <person name="Kendall Baker"/>
            <person name="Tom Barker"/>
            <person name="Leah Catchpole"/>
            <person name="Alex Durrant"/>
            <person name="Karim Gharbi"/>
            <person name="Naomi Irish"/>
            <person name="Gemy Kaithakottil"/>
            <person name="Debby Ku"/>
            <person name="Aaliyah Providence"/>
            <person name="Felix Shaw"/>
            <person name="David Swarbreck"/>
            <person name="Chris Watkins"/>
            <person name="Ann M. McCartney"/>
            <person name="Giulio Formenti"/>
            <person name="Alice Mouton"/>
            <person name="Noel Vella"/>
            <person name="Bjorn M von Reumont"/>
            <person name="Adriana Vella"/>
            <person name="Wilfried Haerty"/>
        </authorList>
    </citation>
    <scope>NUCLEOTIDE SEQUENCE [LARGE SCALE GENOMIC DNA]</scope>
</reference>
<dbReference type="SUPFAM" id="SSF47095">
    <property type="entry name" value="HMG-box"/>
    <property type="match status" value="1"/>
</dbReference>
<evidence type="ECO:0000313" key="5">
    <source>
        <dbReference type="EMBL" id="CAL7941656.1"/>
    </source>
</evidence>
<dbReference type="PROSITE" id="PS50118">
    <property type="entry name" value="HMG_BOX_2"/>
    <property type="match status" value="1"/>
</dbReference>
<evidence type="ECO:0000256" key="1">
    <source>
        <dbReference type="ARBA" id="ARBA00006082"/>
    </source>
</evidence>
<dbReference type="Pfam" id="PF00505">
    <property type="entry name" value="HMG_box"/>
    <property type="match status" value="1"/>
</dbReference>
<gene>
    <name evidence="5" type="ORF">XYLVIOL_LOCUS5113</name>
</gene>
<dbReference type="PROSITE" id="PS00058">
    <property type="entry name" value="DNA_MISMATCH_REPAIR_1"/>
    <property type="match status" value="1"/>
</dbReference>
<feature type="DNA-binding region" description="HMG box" evidence="3">
    <location>
        <begin position="583"/>
        <end position="645"/>
    </location>
</feature>
<comment type="caution">
    <text evidence="5">The sequence shown here is derived from an EMBL/GenBank/DDBJ whole genome shotgun (WGS) entry which is preliminary data.</text>
</comment>
<protein>
    <recommendedName>
        <fullName evidence="4">HMG box domain-containing protein</fullName>
    </recommendedName>
</protein>
<evidence type="ECO:0000256" key="3">
    <source>
        <dbReference type="PROSITE-ProRule" id="PRU00267"/>
    </source>
</evidence>
<dbReference type="InterPro" id="IPR036890">
    <property type="entry name" value="HATPase_C_sf"/>
</dbReference>
<dbReference type="PANTHER" id="PTHR10073:SF54">
    <property type="entry name" value="PMS1 PROTEIN HOMOLOG 1"/>
    <property type="match status" value="1"/>
</dbReference>
<dbReference type="InterPro" id="IPR013507">
    <property type="entry name" value="DNA_mismatch_S5_2-like"/>
</dbReference>
<dbReference type="EMBL" id="CAXAJV020001292">
    <property type="protein sequence ID" value="CAL7941656.1"/>
    <property type="molecule type" value="Genomic_DNA"/>
</dbReference>
<dbReference type="SMART" id="SM00398">
    <property type="entry name" value="HMG"/>
    <property type="match status" value="1"/>
</dbReference>
<dbReference type="SMART" id="SM01340">
    <property type="entry name" value="DNA_mis_repair"/>
    <property type="match status" value="1"/>
</dbReference>
<dbReference type="InterPro" id="IPR014762">
    <property type="entry name" value="DNA_mismatch_repair_CS"/>
</dbReference>
<dbReference type="Pfam" id="PF01119">
    <property type="entry name" value="DNA_mis_repair"/>
    <property type="match status" value="1"/>
</dbReference>
<comment type="similarity">
    <text evidence="1">Belongs to the DNA mismatch repair MutL/HexB family.</text>
</comment>
<dbReference type="InterPro" id="IPR020568">
    <property type="entry name" value="Ribosomal_Su5_D2-typ_SF"/>
</dbReference>